<dbReference type="KEGG" id="abut:Ami103574_10365"/>
<sequence>MNTKSKIMIIGGHGKVGQYITRELKDYNLMLVGRNKDKIQHFLKKEKIQAEICSMDVHHIDFTKLDGVGWVIVCVDQENTELVEFCDIHGIDYMDVTANSEYLEKIQQLKLRGTSKILLGIGLAPGLTNLLAEKFVLMHPLADEINIEVILGLGEKHGDAAIQWTLDNFLKSYSHKTLGYIRPFTQKSTIHMEQKSLKTYNFNFVDQHMLNLKYKDRTFTTYLGFDQSIVTDFIYRANKLGLLGSLKYKPIYRMAEAILKKPKLGTDIFMVAVQAGEKIIHAWGHDEGRFTGLIAAEAAKRMATMDLRNGLLGISDVIHVEEVAENKLFGLTLTLTGRHSV</sequence>
<evidence type="ECO:0000259" key="1">
    <source>
        <dbReference type="Pfam" id="PF03435"/>
    </source>
</evidence>
<dbReference type="Gene3D" id="3.40.50.720">
    <property type="entry name" value="NAD(P)-binding Rossmann-like Domain"/>
    <property type="match status" value="1"/>
</dbReference>
<name>A0A858BWZ5_9FIRM</name>
<protein>
    <recommendedName>
        <fullName evidence="1">Saccharopine dehydrogenase NADP binding domain-containing protein</fullName>
    </recommendedName>
</protein>
<reference evidence="2 3" key="1">
    <citation type="submission" date="2020-02" db="EMBL/GenBank/DDBJ databases">
        <authorList>
            <person name="Kim Y.B."/>
            <person name="Roh S.W."/>
        </authorList>
    </citation>
    <scope>NUCLEOTIDE SEQUENCE [LARGE SCALE GENOMIC DNA]</scope>
    <source>
        <strain evidence="2 3">DSM 103574</strain>
    </source>
</reference>
<dbReference type="InterPro" id="IPR036291">
    <property type="entry name" value="NAD(P)-bd_dom_sf"/>
</dbReference>
<evidence type="ECO:0000313" key="3">
    <source>
        <dbReference type="Proteomes" id="UP000466848"/>
    </source>
</evidence>
<dbReference type="SUPFAM" id="SSF51735">
    <property type="entry name" value="NAD(P)-binding Rossmann-fold domains"/>
    <property type="match status" value="1"/>
</dbReference>
<proteinExistence type="predicted"/>
<gene>
    <name evidence="2" type="ORF">Ami103574_10365</name>
</gene>
<dbReference type="EMBL" id="CP048649">
    <property type="protein sequence ID" value="QIB69699.1"/>
    <property type="molecule type" value="Genomic_DNA"/>
</dbReference>
<accession>A0A858BWZ5</accession>
<dbReference type="AlphaFoldDB" id="A0A858BWZ5"/>
<dbReference type="Pfam" id="PF03435">
    <property type="entry name" value="Sacchrp_dh_NADP"/>
    <property type="match status" value="1"/>
</dbReference>
<dbReference type="InterPro" id="IPR005097">
    <property type="entry name" value="Sacchrp_dh_NADP-bd"/>
</dbReference>
<keyword evidence="3" id="KW-1185">Reference proteome</keyword>
<dbReference type="Proteomes" id="UP000466848">
    <property type="component" value="Chromosome"/>
</dbReference>
<organism evidence="2 3">
    <name type="scientific">Aminipila butyrica</name>
    <dbReference type="NCBI Taxonomy" id="433296"/>
    <lineage>
        <taxon>Bacteria</taxon>
        <taxon>Bacillati</taxon>
        <taxon>Bacillota</taxon>
        <taxon>Clostridia</taxon>
        <taxon>Peptostreptococcales</taxon>
        <taxon>Anaerovoracaceae</taxon>
        <taxon>Aminipila</taxon>
    </lineage>
</organism>
<feature type="domain" description="Saccharopine dehydrogenase NADP binding" evidence="1">
    <location>
        <begin position="7"/>
        <end position="112"/>
    </location>
</feature>
<evidence type="ECO:0000313" key="2">
    <source>
        <dbReference type="EMBL" id="QIB69699.1"/>
    </source>
</evidence>
<dbReference type="RefSeq" id="WP_163066939.1">
    <property type="nucleotide sequence ID" value="NZ_CP048649.1"/>
</dbReference>